<dbReference type="CDD" id="cd00834">
    <property type="entry name" value="KAS_I_II"/>
    <property type="match status" value="1"/>
</dbReference>
<dbReference type="Pfam" id="PF02801">
    <property type="entry name" value="Ketoacyl-synt_C"/>
    <property type="match status" value="1"/>
</dbReference>
<dbReference type="PANTHER" id="PTHR11712">
    <property type="entry name" value="POLYKETIDE SYNTHASE-RELATED"/>
    <property type="match status" value="1"/>
</dbReference>
<name>A0ABP3CKX0_9GAMM</name>
<dbReference type="InterPro" id="IPR014030">
    <property type="entry name" value="Ketoacyl_synth_N"/>
</dbReference>
<comment type="caution">
    <text evidence="6">The sequence shown here is derived from an EMBL/GenBank/DDBJ whole genome shotgun (WGS) entry which is preliminary data.</text>
</comment>
<dbReference type="SMART" id="SM00825">
    <property type="entry name" value="PKS_KS"/>
    <property type="match status" value="1"/>
</dbReference>
<keyword evidence="7" id="KW-1185">Reference proteome</keyword>
<evidence type="ECO:0000256" key="3">
    <source>
        <dbReference type="ARBA" id="ARBA00022679"/>
    </source>
</evidence>
<comment type="pathway">
    <text evidence="1">Lipid metabolism; fatty acid biosynthesis.</text>
</comment>
<keyword evidence="3 4" id="KW-0808">Transferase</keyword>
<evidence type="ECO:0000313" key="6">
    <source>
        <dbReference type="EMBL" id="GAA0208597.1"/>
    </source>
</evidence>
<dbReference type="Pfam" id="PF00109">
    <property type="entry name" value="ketoacyl-synt"/>
    <property type="match status" value="1"/>
</dbReference>
<dbReference type="InterPro" id="IPR014031">
    <property type="entry name" value="Ketoacyl_synth_C"/>
</dbReference>
<dbReference type="PROSITE" id="PS52004">
    <property type="entry name" value="KS3_2"/>
    <property type="match status" value="1"/>
</dbReference>
<dbReference type="SUPFAM" id="SSF53901">
    <property type="entry name" value="Thiolase-like"/>
    <property type="match status" value="2"/>
</dbReference>
<dbReference type="Proteomes" id="UP001501221">
    <property type="component" value="Unassembled WGS sequence"/>
</dbReference>
<dbReference type="InterPro" id="IPR018201">
    <property type="entry name" value="Ketoacyl_synth_AS"/>
</dbReference>
<dbReference type="InterPro" id="IPR016039">
    <property type="entry name" value="Thiolase-like"/>
</dbReference>
<feature type="domain" description="Ketosynthase family 3 (KS3)" evidence="5">
    <location>
        <begin position="1"/>
        <end position="394"/>
    </location>
</feature>
<proteinExistence type="inferred from homology"/>
<dbReference type="Gene3D" id="3.40.47.10">
    <property type="match status" value="2"/>
</dbReference>
<dbReference type="PANTHER" id="PTHR11712:SF320">
    <property type="entry name" value="BETA-KETOACYL SYNTHASE"/>
    <property type="match status" value="1"/>
</dbReference>
<organism evidence="6 7">
    <name type="scientific">Kangiella japonica</name>
    <dbReference type="NCBI Taxonomy" id="647384"/>
    <lineage>
        <taxon>Bacteria</taxon>
        <taxon>Pseudomonadati</taxon>
        <taxon>Pseudomonadota</taxon>
        <taxon>Gammaproteobacteria</taxon>
        <taxon>Kangiellales</taxon>
        <taxon>Kangiellaceae</taxon>
        <taxon>Kangiella</taxon>
    </lineage>
</organism>
<reference evidence="7" key="1">
    <citation type="journal article" date="2019" name="Int. J. Syst. Evol. Microbiol.">
        <title>The Global Catalogue of Microorganisms (GCM) 10K type strain sequencing project: providing services to taxonomists for standard genome sequencing and annotation.</title>
        <authorList>
            <consortium name="The Broad Institute Genomics Platform"/>
            <consortium name="The Broad Institute Genome Sequencing Center for Infectious Disease"/>
            <person name="Wu L."/>
            <person name="Ma J."/>
        </authorList>
    </citation>
    <scope>NUCLEOTIDE SEQUENCE [LARGE SCALE GENOMIC DNA]</scope>
    <source>
        <strain evidence="7">JCM 16211</strain>
    </source>
</reference>
<accession>A0ABP3CKX0</accession>
<sequence length="397" mass="42451">MIKCPVYLNQMALINALGHEHQAVFEKLIAGDTSGMVEYSTQFSQKKFLAGQVQVSLPTIPAELAKHNTRNNQLLLHCLLQLDKDLQRLFSQHSKHRIGIVIGTSTSGIAEGEFALSENIKNGAFPAEFDYSQIQMSSPAAFIADYYDITGPSYAISTACSSSGKVFASARSLIQNDFCDGVIVAGVDSLCDMTLNGFNALEAISEELSLPFSANRTGINIGEGAAVFLMTKEPSDIELLGVGESSDAHHISAPHPQGQGANEAMLMALKEAELSGEQIHYLNLHGTGTELNDSMESIAVSEALRADTPCSSTKPLTGHTLGAAGATELAFCWLALQQSNADALLPKHCYDGHYDESLPALNLVDNTRSAKPIKTAMSNSFAFGGNNVSVIIGRREP</sequence>
<evidence type="ECO:0000259" key="5">
    <source>
        <dbReference type="PROSITE" id="PS52004"/>
    </source>
</evidence>
<comment type="similarity">
    <text evidence="2 4">Belongs to the thiolase-like superfamily. Beta-ketoacyl-ACP synthases family.</text>
</comment>
<dbReference type="InterPro" id="IPR000794">
    <property type="entry name" value="Beta-ketoacyl_synthase"/>
</dbReference>
<evidence type="ECO:0000256" key="2">
    <source>
        <dbReference type="ARBA" id="ARBA00008467"/>
    </source>
</evidence>
<evidence type="ECO:0000256" key="1">
    <source>
        <dbReference type="ARBA" id="ARBA00005194"/>
    </source>
</evidence>
<gene>
    <name evidence="6" type="ORF">GCM10009123_15070</name>
</gene>
<dbReference type="EMBL" id="BAAAFM010000003">
    <property type="protein sequence ID" value="GAA0208597.1"/>
    <property type="molecule type" value="Genomic_DNA"/>
</dbReference>
<evidence type="ECO:0000313" key="7">
    <source>
        <dbReference type="Proteomes" id="UP001501221"/>
    </source>
</evidence>
<dbReference type="NCBIfam" id="NF006618">
    <property type="entry name" value="PRK09185.1"/>
    <property type="match status" value="1"/>
</dbReference>
<evidence type="ECO:0000256" key="4">
    <source>
        <dbReference type="RuleBase" id="RU003694"/>
    </source>
</evidence>
<protein>
    <submittedName>
        <fullName evidence="6">Beta-ketoacyl-[acyl-carrier-protein] synthase family protein</fullName>
    </submittedName>
</protein>
<dbReference type="InterPro" id="IPR020841">
    <property type="entry name" value="PKS_Beta-ketoAc_synthase_dom"/>
</dbReference>
<dbReference type="PROSITE" id="PS00606">
    <property type="entry name" value="KS3_1"/>
    <property type="match status" value="1"/>
</dbReference>
<dbReference type="RefSeq" id="WP_343988836.1">
    <property type="nucleotide sequence ID" value="NZ_BAAAFM010000003.1"/>
</dbReference>